<dbReference type="Proteomes" id="UP000887560">
    <property type="component" value="Unplaced"/>
</dbReference>
<evidence type="ECO:0000313" key="3">
    <source>
        <dbReference type="WBParaSite" id="scf7180000419756.g4281"/>
    </source>
</evidence>
<name>A0A915NS54_9BILA</name>
<feature type="region of interest" description="Disordered" evidence="1">
    <location>
        <begin position="1"/>
        <end position="32"/>
    </location>
</feature>
<feature type="region of interest" description="Disordered" evidence="1">
    <location>
        <begin position="371"/>
        <end position="394"/>
    </location>
</feature>
<organism evidence="2 3">
    <name type="scientific">Meloidogyne floridensis</name>
    <dbReference type="NCBI Taxonomy" id="298350"/>
    <lineage>
        <taxon>Eukaryota</taxon>
        <taxon>Metazoa</taxon>
        <taxon>Ecdysozoa</taxon>
        <taxon>Nematoda</taxon>
        <taxon>Chromadorea</taxon>
        <taxon>Rhabditida</taxon>
        <taxon>Tylenchina</taxon>
        <taxon>Tylenchomorpha</taxon>
        <taxon>Tylenchoidea</taxon>
        <taxon>Meloidogynidae</taxon>
        <taxon>Meloidogyninae</taxon>
        <taxon>Meloidogyne</taxon>
    </lineage>
</organism>
<proteinExistence type="predicted"/>
<reference evidence="3" key="1">
    <citation type="submission" date="2022-11" db="UniProtKB">
        <authorList>
            <consortium name="WormBaseParasite"/>
        </authorList>
    </citation>
    <scope>IDENTIFICATION</scope>
</reference>
<accession>A0A915NS54</accession>
<sequence length="530" mass="57273">TSTKTLMSSTSTSSTSTNLAVTKPKQPKKKAPIKPKILVDEQRKNSVKIQPAVAVPCISPQIFGANPPQAQIASIPMESNVVADTTPTAAAICNSNVQQTFPSTGMLLPSNSQFALASNGNLFSNYGTNFVIRQQPSAASIGSVSGQQQQPQQFVQIMPQQIFFSPVQQQGISSSPTKAVAPTQTPTTANLMTARNLFFHTGNGLFMPISNPNIIGIPQSQQPQQQTFLPITSTNLTPISSAPSKFVVLAAKPSGGTTTNSMPNILPKNSSRGKTSAATATIVSSITTNATATPSLETTISSTPSIQQNSNIMLTNSQNQQLGGENIFYSNSPHHQYLYQVFMAQQKQQQQNLYISNNNSVDVGEKKIELGKGGQQTKPTRVRKKKGSGDTLTADNEIQKHPKIPHFDGTIILQQQQGQQQQGFDEEENEPPPVLCRGGEITSEPPSSGGGTKSIENVFQKEAKIIREKMFDSTGKKYGPLVHDIDGFKIEEDVEPFPCEHQKLLEKLVIDENVINQRKNKNDATTATTN</sequence>
<dbReference type="AlphaFoldDB" id="A0A915NS54"/>
<evidence type="ECO:0000313" key="2">
    <source>
        <dbReference type="Proteomes" id="UP000887560"/>
    </source>
</evidence>
<keyword evidence="2" id="KW-1185">Reference proteome</keyword>
<dbReference type="WBParaSite" id="scf7180000419756.g4281">
    <property type="protein sequence ID" value="scf7180000419756.g4281"/>
    <property type="gene ID" value="scf7180000419756.g4281"/>
</dbReference>
<feature type="compositionally biased region" description="Low complexity" evidence="1">
    <location>
        <begin position="1"/>
        <end position="17"/>
    </location>
</feature>
<protein>
    <submittedName>
        <fullName evidence="3">GLTSCR protein conserved domain-containing protein</fullName>
    </submittedName>
</protein>
<evidence type="ECO:0000256" key="1">
    <source>
        <dbReference type="SAM" id="MobiDB-lite"/>
    </source>
</evidence>